<dbReference type="PANTHER" id="PTHR47456:SF6">
    <property type="entry name" value="SI:DKEY-31C13.1"/>
    <property type="match status" value="1"/>
</dbReference>
<dbReference type="AlphaFoldDB" id="A0A7J6CTF9"/>
<name>A0A7J6CTF9_9TELE</name>
<dbReference type="InterPro" id="IPR029309">
    <property type="entry name" value="CaRF"/>
</dbReference>
<protein>
    <submittedName>
        <fullName evidence="2">Uncharacterized protein</fullName>
    </submittedName>
</protein>
<evidence type="ECO:0000256" key="1">
    <source>
        <dbReference type="SAM" id="MobiDB-lite"/>
    </source>
</evidence>
<dbReference type="Proteomes" id="UP000579812">
    <property type="component" value="Unassembled WGS sequence"/>
</dbReference>
<comment type="caution">
    <text evidence="2">The sequence shown here is derived from an EMBL/GenBank/DDBJ whole genome shotgun (WGS) entry which is preliminary data.</text>
</comment>
<feature type="compositionally biased region" description="Low complexity" evidence="1">
    <location>
        <begin position="218"/>
        <end position="228"/>
    </location>
</feature>
<evidence type="ECO:0000313" key="2">
    <source>
        <dbReference type="EMBL" id="KAF4109845.1"/>
    </source>
</evidence>
<feature type="compositionally biased region" description="Basic and acidic residues" evidence="1">
    <location>
        <begin position="1"/>
        <end position="14"/>
    </location>
</feature>
<reference evidence="2 3" key="1">
    <citation type="submission" date="2020-04" db="EMBL/GenBank/DDBJ databases">
        <title>Chromosome-level genome assembly of a cyprinid fish Onychostoma macrolepis by integration of Nanopore Sequencing, Bionano and Hi-C technology.</title>
        <authorList>
            <person name="Wang D."/>
        </authorList>
    </citation>
    <scope>NUCLEOTIDE SEQUENCE [LARGE SCALE GENOMIC DNA]</scope>
    <source>
        <strain evidence="2">SWU-2019</strain>
        <tissue evidence="2">Muscle</tissue>
    </source>
</reference>
<evidence type="ECO:0000313" key="3">
    <source>
        <dbReference type="Proteomes" id="UP000579812"/>
    </source>
</evidence>
<feature type="region of interest" description="Disordered" evidence="1">
    <location>
        <begin position="1"/>
        <end position="30"/>
    </location>
</feature>
<dbReference type="PANTHER" id="PTHR47456">
    <property type="entry name" value="PHD-TYPE DOMAIN-CONTAINING PROTEIN"/>
    <property type="match status" value="1"/>
</dbReference>
<feature type="region of interest" description="Disordered" evidence="1">
    <location>
        <begin position="214"/>
        <end position="239"/>
    </location>
</feature>
<dbReference type="EMBL" id="JAAMOB010000008">
    <property type="protein sequence ID" value="KAF4109845.1"/>
    <property type="molecule type" value="Genomic_DNA"/>
</dbReference>
<dbReference type="Pfam" id="PF15299">
    <property type="entry name" value="ALS2CR8"/>
    <property type="match status" value="1"/>
</dbReference>
<gene>
    <name evidence="2" type="ORF">G5714_009097</name>
</gene>
<sequence>MRIREAPEVARRDTATGGSDASLAKSRGEMPNGCCQRFPSKGCFDRKFRGFEEDTMTKFVVWTKDKAFGVDDPKPISKKIKWKLQYVPFDGIPFMVVGRRVYSCHQGVDKHKHEKLTRQLQLLDDHSDHCYEERRRLQDSKKLDCPARIYVVHLIRFPDYKIPDDIHKQRKESAGRLRCALTKNPSAVTLEEQYVACFPRIEEHKNHPVVGEVREPVDTSSTPPSDSIIPHKDTSKTKKRRRCESLLREISDLTYHLQDEPFLESLTVRLNDLLEDVRRHTPHDDDTRPLSDTPPSKKMRYLETLSIIPKKHPSGKFGHCAEAMKASFKP</sequence>
<accession>A0A7J6CTF9</accession>
<dbReference type="GO" id="GO:0003700">
    <property type="term" value="F:DNA-binding transcription factor activity"/>
    <property type="evidence" value="ECO:0007669"/>
    <property type="project" value="InterPro"/>
</dbReference>
<organism evidence="2 3">
    <name type="scientific">Onychostoma macrolepis</name>
    <dbReference type="NCBI Taxonomy" id="369639"/>
    <lineage>
        <taxon>Eukaryota</taxon>
        <taxon>Metazoa</taxon>
        <taxon>Chordata</taxon>
        <taxon>Craniata</taxon>
        <taxon>Vertebrata</taxon>
        <taxon>Euteleostomi</taxon>
        <taxon>Actinopterygii</taxon>
        <taxon>Neopterygii</taxon>
        <taxon>Teleostei</taxon>
        <taxon>Ostariophysi</taxon>
        <taxon>Cypriniformes</taxon>
        <taxon>Cyprinidae</taxon>
        <taxon>Acrossocheilinae</taxon>
        <taxon>Onychostoma</taxon>
    </lineage>
</organism>
<keyword evidence="3" id="KW-1185">Reference proteome</keyword>
<proteinExistence type="predicted"/>